<protein>
    <submittedName>
        <fullName evidence="1">Uncharacterized protein</fullName>
    </submittedName>
</protein>
<keyword evidence="2" id="KW-1185">Reference proteome</keyword>
<accession>A0ACB9RVP7</accession>
<gene>
    <name evidence="1" type="ORF">MLD38_008863</name>
</gene>
<organism evidence="1 2">
    <name type="scientific">Melastoma candidum</name>
    <dbReference type="NCBI Taxonomy" id="119954"/>
    <lineage>
        <taxon>Eukaryota</taxon>
        <taxon>Viridiplantae</taxon>
        <taxon>Streptophyta</taxon>
        <taxon>Embryophyta</taxon>
        <taxon>Tracheophyta</taxon>
        <taxon>Spermatophyta</taxon>
        <taxon>Magnoliopsida</taxon>
        <taxon>eudicotyledons</taxon>
        <taxon>Gunneridae</taxon>
        <taxon>Pentapetalae</taxon>
        <taxon>rosids</taxon>
        <taxon>malvids</taxon>
        <taxon>Myrtales</taxon>
        <taxon>Melastomataceae</taxon>
        <taxon>Melastomatoideae</taxon>
        <taxon>Melastomateae</taxon>
        <taxon>Melastoma</taxon>
    </lineage>
</organism>
<dbReference type="EMBL" id="CM042882">
    <property type="protein sequence ID" value="KAI4382975.1"/>
    <property type="molecule type" value="Genomic_DNA"/>
</dbReference>
<evidence type="ECO:0000313" key="2">
    <source>
        <dbReference type="Proteomes" id="UP001057402"/>
    </source>
</evidence>
<name>A0ACB9RVP7_9MYRT</name>
<comment type="caution">
    <text evidence="1">The sequence shown here is derived from an EMBL/GenBank/DDBJ whole genome shotgun (WGS) entry which is preliminary data.</text>
</comment>
<dbReference type="Proteomes" id="UP001057402">
    <property type="component" value="Chromosome 3"/>
</dbReference>
<sequence length="172" mass="18315">MSLVDYAASSDEDDDFPQADDGDLPPVQGEAEEQQEALPAKSPPSTRQPLPQSGDRLDNARGLPPPSFEKLPDASLLLNDPARSSSLYSGSDHASRVAAAMAEGVSRKREPPLLPSAALRNKVPRGKLLHTKSVPDTVGGVLLPPQLRGRSNVVTEDLGKLFVKRHTEPPSG</sequence>
<proteinExistence type="predicted"/>
<evidence type="ECO:0000313" key="1">
    <source>
        <dbReference type="EMBL" id="KAI4382975.1"/>
    </source>
</evidence>
<reference evidence="2" key="1">
    <citation type="journal article" date="2023" name="Front. Plant Sci.">
        <title>Chromosomal-level genome assembly of Melastoma candidum provides insights into trichome evolution.</title>
        <authorList>
            <person name="Zhong Y."/>
            <person name="Wu W."/>
            <person name="Sun C."/>
            <person name="Zou P."/>
            <person name="Liu Y."/>
            <person name="Dai S."/>
            <person name="Zhou R."/>
        </authorList>
    </citation>
    <scope>NUCLEOTIDE SEQUENCE [LARGE SCALE GENOMIC DNA]</scope>
</reference>